<dbReference type="Proteomes" id="UP000001593">
    <property type="component" value="Unassembled WGS sequence"/>
</dbReference>
<feature type="transmembrane region" description="Helical" evidence="1">
    <location>
        <begin position="188"/>
        <end position="211"/>
    </location>
</feature>
<proteinExistence type="predicted"/>
<dbReference type="AlphaFoldDB" id="A7RT93"/>
<dbReference type="PANTHER" id="PTHR12242">
    <property type="entry name" value="OS02G0130600 PROTEIN-RELATED"/>
    <property type="match status" value="1"/>
</dbReference>
<dbReference type="STRING" id="45351.A7RT93"/>
<dbReference type="PANTHER" id="PTHR12242:SF45">
    <property type="entry name" value="MARVEL DOMAIN-CONTAINING PROTEIN"/>
    <property type="match status" value="1"/>
</dbReference>
<dbReference type="HOGENOM" id="CLU_066320_0_0_1"/>
<keyword evidence="3" id="KW-1185">Reference proteome</keyword>
<dbReference type="OMA" id="YNIAANM"/>
<keyword evidence="1" id="KW-0472">Membrane</keyword>
<reference evidence="2 3" key="1">
    <citation type="journal article" date="2007" name="Science">
        <title>Sea anemone genome reveals ancestral eumetazoan gene repertoire and genomic organization.</title>
        <authorList>
            <person name="Putnam N.H."/>
            <person name="Srivastava M."/>
            <person name="Hellsten U."/>
            <person name="Dirks B."/>
            <person name="Chapman J."/>
            <person name="Salamov A."/>
            <person name="Terry A."/>
            <person name="Shapiro H."/>
            <person name="Lindquist E."/>
            <person name="Kapitonov V.V."/>
            <person name="Jurka J."/>
            <person name="Genikhovich G."/>
            <person name="Grigoriev I.V."/>
            <person name="Lucas S.M."/>
            <person name="Steele R.E."/>
            <person name="Finnerty J.R."/>
            <person name="Technau U."/>
            <person name="Martindale M.Q."/>
            <person name="Rokhsar D.S."/>
        </authorList>
    </citation>
    <scope>NUCLEOTIDE SEQUENCE [LARGE SCALE GENOMIC DNA]</scope>
    <source>
        <strain evidence="3">CH2 X CH6</strain>
    </source>
</reference>
<dbReference type="Pfam" id="PF21534">
    <property type="entry name" value="Rost"/>
    <property type="match status" value="1"/>
</dbReference>
<keyword evidence="1" id="KW-0812">Transmembrane</keyword>
<feature type="transmembrane region" description="Helical" evidence="1">
    <location>
        <begin position="57"/>
        <end position="78"/>
    </location>
</feature>
<sequence>MASRKPKISLQIWHASVDEITESAWLPLPVFVGFRVVISILCCVIWLYNVISKGKFFIFYTNWSFTVATIYFIVSSVVSMMQYLAKRKYPEKPGASKAVDVEMQPVNASPNLPRPDNEHQDAIGAHHMITWLLYNIAANMTLFLTIGYWTMINDPDKNPNTFVGVFKHLFVAIFCVIDTFMSRIPVRIYHFVYTLIATAVYLIFTIIYWSVGGTDLHGNPYIYTVLDYDSMTTAEGFIVVFFFFIVIPVVQLFYFGLAKFRDWLIAKHEEKQITKIWSQKDEEEF</sequence>
<feature type="transmembrane region" description="Helical" evidence="1">
    <location>
        <begin position="162"/>
        <end position="181"/>
    </location>
</feature>
<feature type="transmembrane region" description="Helical" evidence="1">
    <location>
        <begin position="32"/>
        <end position="51"/>
    </location>
</feature>
<dbReference type="PhylomeDB" id="A7RT93"/>
<evidence type="ECO:0008006" key="4">
    <source>
        <dbReference type="Google" id="ProtNLM"/>
    </source>
</evidence>
<dbReference type="EMBL" id="DS469536">
    <property type="protein sequence ID" value="EDO45426.1"/>
    <property type="molecule type" value="Genomic_DNA"/>
</dbReference>
<gene>
    <name evidence="2" type="ORF">NEMVEDRAFT_v1g240516</name>
</gene>
<feature type="transmembrane region" description="Helical" evidence="1">
    <location>
        <begin position="236"/>
        <end position="257"/>
    </location>
</feature>
<name>A7RT93_NEMVE</name>
<evidence type="ECO:0000256" key="1">
    <source>
        <dbReference type="SAM" id="Phobius"/>
    </source>
</evidence>
<evidence type="ECO:0000313" key="2">
    <source>
        <dbReference type="EMBL" id="EDO45426.1"/>
    </source>
</evidence>
<dbReference type="InParanoid" id="A7RT93"/>
<accession>A7RT93</accession>
<feature type="transmembrane region" description="Helical" evidence="1">
    <location>
        <begin position="131"/>
        <end position="150"/>
    </location>
</feature>
<protein>
    <recommendedName>
        <fullName evidence="4">Protein rolling stone</fullName>
    </recommendedName>
</protein>
<organism evidence="2 3">
    <name type="scientific">Nematostella vectensis</name>
    <name type="common">Starlet sea anemone</name>
    <dbReference type="NCBI Taxonomy" id="45351"/>
    <lineage>
        <taxon>Eukaryota</taxon>
        <taxon>Metazoa</taxon>
        <taxon>Cnidaria</taxon>
        <taxon>Anthozoa</taxon>
        <taxon>Hexacorallia</taxon>
        <taxon>Actiniaria</taxon>
        <taxon>Edwardsiidae</taxon>
        <taxon>Nematostella</taxon>
    </lineage>
</organism>
<keyword evidence="1" id="KW-1133">Transmembrane helix</keyword>
<evidence type="ECO:0000313" key="3">
    <source>
        <dbReference type="Proteomes" id="UP000001593"/>
    </source>
</evidence>
<dbReference type="InterPro" id="IPR049352">
    <property type="entry name" value="Rost"/>
</dbReference>
<dbReference type="GO" id="GO:0016020">
    <property type="term" value="C:membrane"/>
    <property type="evidence" value="ECO:0000318"/>
    <property type="project" value="GO_Central"/>
</dbReference>